<feature type="region of interest" description="Disordered" evidence="5">
    <location>
        <begin position="185"/>
        <end position="213"/>
    </location>
</feature>
<dbReference type="AlphaFoldDB" id="A0A2N6T681"/>
<dbReference type="EMBL" id="PNHG01000004">
    <property type="protein sequence ID" value="PMC64821.1"/>
    <property type="molecule type" value="Genomic_DNA"/>
</dbReference>
<dbReference type="GO" id="GO:0140359">
    <property type="term" value="F:ABC-type transporter activity"/>
    <property type="evidence" value="ECO:0007669"/>
    <property type="project" value="InterPro"/>
</dbReference>
<evidence type="ECO:0000313" key="8">
    <source>
        <dbReference type="EMBL" id="PMC64821.1"/>
    </source>
</evidence>
<feature type="transmembrane region" description="Helical" evidence="6">
    <location>
        <begin position="519"/>
        <end position="539"/>
    </location>
</feature>
<dbReference type="InterPro" id="IPR013525">
    <property type="entry name" value="ABC2_TM"/>
</dbReference>
<evidence type="ECO:0000256" key="1">
    <source>
        <dbReference type="ARBA" id="ARBA00004141"/>
    </source>
</evidence>
<feature type="domain" description="ABC-2 type transporter transmembrane" evidence="7">
    <location>
        <begin position="491"/>
        <end position="694"/>
    </location>
</feature>
<dbReference type="NCBIfam" id="TIGR03062">
    <property type="entry name" value="pip_yhgE_Cterm"/>
    <property type="match status" value="1"/>
</dbReference>
<sequence>MISGLNVGTHFRKLLRGVLPPLALIAITLLPLLFGGLFVWSYWDPLGNLNKIPVALVNSDEGAKGPDGQEVRAGDQVTKELLKVEPMNFVEVSAQDAIEGIGNGTYYLGVEIPKNFSEAAVSVNSDDPHPAKINVTLNNTNGFIPTMLGNQVTRVMTSVISGTVGEQISRQMFMGFNTIGDGMNQAGEGADKLHDGTGKARDGSQRLDDGANKLNDGVQDAVQKVPDLVDGVTQLDDGAHQLNNGAQRLNDGLGQASDGADKLADGLGRLRDGTNELGAGAAAIAEGVDRVTSVGDQIAGLQDAYNQINGALDRAIEDLERVGGPAARDLVAQARQAQEAAGIPVNPEARQMIDTALDPATITQLRALKDGAFRLSDELNNPAAQFLGGINAAADGAQSLSNALHLLHDGSGELLTGTSQLSDGTSRLVVGVRTLSEGSNVLSDGTQQLVAGMDELNSGLVQLDDGSGELALKLNEGADQVPRFDGKKLDSASSVASSPVRLENAGDDVSLFGVGLSPFFLSLSLWFGGLIMFMVFNPISRRAIDSGVSPLRVVLSSWIPAAALGVIQAFHLWWMQNLVLGVNAEHPVQMFFALAYVAIIFVTAILAIYAIFGPSTGRLITMILMSLQLVASNGLYPPEVQPKFIQWVHSWDPMRFSVDLMRHVLFGTAPGDHRVTVALTVLTSVGVVSFLIAMAGFWKERVVVDKHIHPELEV</sequence>
<reference evidence="8 9" key="1">
    <citation type="submission" date="2017-09" db="EMBL/GenBank/DDBJ databases">
        <title>Bacterial strain isolated from the female urinary microbiota.</title>
        <authorList>
            <person name="Thomas-White K."/>
            <person name="Kumar N."/>
            <person name="Forster S."/>
            <person name="Putonti C."/>
            <person name="Lawley T."/>
            <person name="Wolfe A.J."/>
        </authorList>
    </citation>
    <scope>NUCLEOTIDE SEQUENCE [LARGE SCALE GENOMIC DNA]</scope>
    <source>
        <strain evidence="8 9">UMB0792</strain>
    </source>
</reference>
<feature type="transmembrane region" description="Helical" evidence="6">
    <location>
        <begin position="551"/>
        <end position="570"/>
    </location>
</feature>
<dbReference type="Proteomes" id="UP000235836">
    <property type="component" value="Unassembled WGS sequence"/>
</dbReference>
<feature type="domain" description="ABC-2 type transporter transmembrane" evidence="7">
    <location>
        <begin position="24"/>
        <end position="155"/>
    </location>
</feature>
<evidence type="ECO:0000256" key="2">
    <source>
        <dbReference type="ARBA" id="ARBA00022692"/>
    </source>
</evidence>
<dbReference type="Gene3D" id="1.10.287.950">
    <property type="entry name" value="Methyl-accepting chemotaxis protein"/>
    <property type="match status" value="2"/>
</dbReference>
<feature type="transmembrane region" description="Helical" evidence="6">
    <location>
        <begin position="590"/>
        <end position="612"/>
    </location>
</feature>
<feature type="transmembrane region" description="Helical" evidence="6">
    <location>
        <begin position="21"/>
        <end position="43"/>
    </location>
</feature>
<dbReference type="InterPro" id="IPR051328">
    <property type="entry name" value="T7SS_ABC-Transporter"/>
</dbReference>
<comment type="subcellular location">
    <subcellularLocation>
        <location evidence="1">Membrane</location>
        <topology evidence="1">Multi-pass membrane protein</topology>
    </subcellularLocation>
</comment>
<dbReference type="InterPro" id="IPR017501">
    <property type="entry name" value="Phage_infect_YhgE_C"/>
</dbReference>
<dbReference type="PANTHER" id="PTHR43077">
    <property type="entry name" value="TRANSPORT PERMEASE YVFS-RELATED"/>
    <property type="match status" value="1"/>
</dbReference>
<dbReference type="RefSeq" id="WP_102723635.1">
    <property type="nucleotide sequence ID" value="NZ_PNHG01000004.1"/>
</dbReference>
<dbReference type="InterPro" id="IPR023908">
    <property type="entry name" value="xxxLxxG_rpt"/>
</dbReference>
<dbReference type="Pfam" id="PF12698">
    <property type="entry name" value="ABC2_membrane_3"/>
    <property type="match status" value="2"/>
</dbReference>
<name>A0A2N6T681_9CORY</name>
<accession>A0A2N6T681</accession>
<keyword evidence="2 6" id="KW-0812">Transmembrane</keyword>
<evidence type="ECO:0000256" key="4">
    <source>
        <dbReference type="ARBA" id="ARBA00023136"/>
    </source>
</evidence>
<keyword evidence="9" id="KW-1185">Reference proteome</keyword>
<dbReference type="NCBIfam" id="TIGR03057">
    <property type="entry name" value="xxxLxxG_by_4"/>
    <property type="match status" value="5"/>
</dbReference>
<feature type="transmembrane region" description="Helical" evidence="6">
    <location>
        <begin position="675"/>
        <end position="698"/>
    </location>
</feature>
<evidence type="ECO:0000259" key="7">
    <source>
        <dbReference type="Pfam" id="PF12698"/>
    </source>
</evidence>
<proteinExistence type="predicted"/>
<evidence type="ECO:0000313" key="9">
    <source>
        <dbReference type="Proteomes" id="UP000235836"/>
    </source>
</evidence>
<organism evidence="8 9">
    <name type="scientific">Corynebacterium tuscaniense</name>
    <dbReference type="NCBI Taxonomy" id="302449"/>
    <lineage>
        <taxon>Bacteria</taxon>
        <taxon>Bacillati</taxon>
        <taxon>Actinomycetota</taxon>
        <taxon>Actinomycetes</taxon>
        <taxon>Mycobacteriales</taxon>
        <taxon>Corynebacteriaceae</taxon>
        <taxon>Corynebacterium</taxon>
    </lineage>
</organism>
<protein>
    <submittedName>
        <fullName evidence="8">YhgE/Pip domain-containing protein</fullName>
    </submittedName>
</protein>
<evidence type="ECO:0000256" key="5">
    <source>
        <dbReference type="SAM" id="MobiDB-lite"/>
    </source>
</evidence>
<keyword evidence="3 6" id="KW-1133">Transmembrane helix</keyword>
<dbReference type="PANTHER" id="PTHR43077:SF5">
    <property type="entry name" value="PHAGE INFECTION PROTEIN"/>
    <property type="match status" value="1"/>
</dbReference>
<dbReference type="GO" id="GO:0016020">
    <property type="term" value="C:membrane"/>
    <property type="evidence" value="ECO:0007669"/>
    <property type="project" value="UniProtKB-SubCell"/>
</dbReference>
<gene>
    <name evidence="8" type="ORF">CJ203_03985</name>
</gene>
<evidence type="ECO:0000256" key="6">
    <source>
        <dbReference type="SAM" id="Phobius"/>
    </source>
</evidence>
<keyword evidence="4 6" id="KW-0472">Membrane</keyword>
<feature type="compositionally biased region" description="Basic and acidic residues" evidence="5">
    <location>
        <begin position="189"/>
        <end position="211"/>
    </location>
</feature>
<evidence type="ECO:0000256" key="3">
    <source>
        <dbReference type="ARBA" id="ARBA00022989"/>
    </source>
</evidence>
<comment type="caution">
    <text evidence="8">The sequence shown here is derived from an EMBL/GenBank/DDBJ whole genome shotgun (WGS) entry which is preliminary data.</text>
</comment>
<dbReference type="Gene3D" id="3.40.1710.10">
    <property type="entry name" value="abc type-2 transporter like domain"/>
    <property type="match status" value="1"/>
</dbReference>
<dbReference type="InterPro" id="IPR017500">
    <property type="entry name" value="Phage_infect_YhgE_N"/>
</dbReference>
<dbReference type="NCBIfam" id="TIGR03061">
    <property type="entry name" value="pip_yhgE_Nterm"/>
    <property type="match status" value="1"/>
</dbReference>